<protein>
    <submittedName>
        <fullName evidence="3">Uncharacterized protein</fullName>
    </submittedName>
</protein>
<dbReference type="AlphaFoldDB" id="A0A149U8Q1"/>
<dbReference type="Proteomes" id="UP000075360">
    <property type="component" value="Unassembled WGS sequence"/>
</dbReference>
<evidence type="ECO:0000256" key="2">
    <source>
        <dbReference type="SAM" id="Phobius"/>
    </source>
</evidence>
<feature type="region of interest" description="Disordered" evidence="1">
    <location>
        <begin position="1"/>
        <end position="31"/>
    </location>
</feature>
<dbReference type="PATRIC" id="fig|446692.4.peg.302"/>
<evidence type="ECO:0000256" key="1">
    <source>
        <dbReference type="SAM" id="MobiDB-lite"/>
    </source>
</evidence>
<keyword evidence="2" id="KW-0812">Transmembrane</keyword>
<gene>
    <name evidence="3" type="ORF">AD948_00950</name>
</gene>
<evidence type="ECO:0000313" key="4">
    <source>
        <dbReference type="Proteomes" id="UP000075360"/>
    </source>
</evidence>
<sequence>MSHSSSHHTREGITEKGSKPEGFSNPPNEASDRLQLMDKAAFLDFTIKMIRWRQLVKGYEQRIDVTEAMIHIAIGNPCYAETLIRELPKGLLKNDIRTKPSEDLQLFITHGKPFVMHFTNFFYFFLIFPTLKLTRPI</sequence>
<name>A0A149U8Q1_9PROT</name>
<feature type="compositionally biased region" description="Basic and acidic residues" evidence="1">
    <location>
        <begin position="8"/>
        <end position="19"/>
    </location>
</feature>
<organism evidence="3 4">
    <name type="scientific">Acetobacter senegalensis</name>
    <dbReference type="NCBI Taxonomy" id="446692"/>
    <lineage>
        <taxon>Bacteria</taxon>
        <taxon>Pseudomonadati</taxon>
        <taxon>Pseudomonadota</taxon>
        <taxon>Alphaproteobacteria</taxon>
        <taxon>Acetobacterales</taxon>
        <taxon>Acetobacteraceae</taxon>
        <taxon>Acetobacter</taxon>
    </lineage>
</organism>
<comment type="caution">
    <text evidence="3">The sequence shown here is derived from an EMBL/GenBank/DDBJ whole genome shotgun (WGS) entry which is preliminary data.</text>
</comment>
<feature type="transmembrane region" description="Helical" evidence="2">
    <location>
        <begin position="114"/>
        <end position="131"/>
    </location>
</feature>
<evidence type="ECO:0000313" key="3">
    <source>
        <dbReference type="EMBL" id="KXV61659.1"/>
    </source>
</evidence>
<proteinExistence type="predicted"/>
<dbReference type="EMBL" id="LHZU01000070">
    <property type="protein sequence ID" value="KXV61659.1"/>
    <property type="molecule type" value="Genomic_DNA"/>
</dbReference>
<keyword evidence="2" id="KW-0472">Membrane</keyword>
<reference evidence="3 4" key="1">
    <citation type="submission" date="2015-06" db="EMBL/GenBank/DDBJ databases">
        <title>Improved classification and identification of acetic acid bacteria using matrix-assisted laser desorption/ionization time-of-flight mass spectrometry; Gluconobacter nephelii and Gluconobacter uchimurae are later heterotypic synonyms of Gluconobacter japonicus and Gluconobacter oxydans, respectively.</title>
        <authorList>
            <person name="Li L."/>
            <person name="Cleenwerck I."/>
            <person name="De Vuyst L."/>
            <person name="Vandamme P."/>
        </authorList>
    </citation>
    <scope>NUCLEOTIDE SEQUENCE [LARGE SCALE GENOMIC DNA]</scope>
    <source>
        <strain evidence="3 4">LMG 23690</strain>
    </source>
</reference>
<keyword evidence="2" id="KW-1133">Transmembrane helix</keyword>
<accession>A0A149U8Q1</accession>